<evidence type="ECO:0000313" key="9">
    <source>
        <dbReference type="EMBL" id="MFI6497777.1"/>
    </source>
</evidence>
<keyword evidence="7 8" id="KW-0472">Membrane</keyword>
<dbReference type="PANTHER" id="PTHR30472:SF1">
    <property type="entry name" value="FE(3+) DICITRATE TRANSPORT SYSTEM PERMEASE PROTEIN FECC-RELATED"/>
    <property type="match status" value="1"/>
</dbReference>
<dbReference type="Pfam" id="PF01032">
    <property type="entry name" value="FecCD"/>
    <property type="match status" value="1"/>
</dbReference>
<gene>
    <name evidence="9" type="ORF">ACIBG2_10345</name>
</gene>
<evidence type="ECO:0000256" key="5">
    <source>
        <dbReference type="ARBA" id="ARBA00022692"/>
    </source>
</evidence>
<comment type="subcellular location">
    <subcellularLocation>
        <location evidence="1">Cell membrane</location>
        <topology evidence="1">Multi-pass membrane protein</topology>
    </subcellularLocation>
</comment>
<keyword evidence="10" id="KW-1185">Reference proteome</keyword>
<evidence type="ECO:0000256" key="3">
    <source>
        <dbReference type="ARBA" id="ARBA00022448"/>
    </source>
</evidence>
<dbReference type="EMBL" id="JBITGY010000002">
    <property type="protein sequence ID" value="MFI6497777.1"/>
    <property type="molecule type" value="Genomic_DNA"/>
</dbReference>
<dbReference type="Gene3D" id="1.10.3470.10">
    <property type="entry name" value="ABC transporter involved in vitamin B12 uptake, BtuC"/>
    <property type="match status" value="1"/>
</dbReference>
<keyword evidence="6 8" id="KW-1133">Transmembrane helix</keyword>
<keyword evidence="4" id="KW-1003">Cell membrane</keyword>
<dbReference type="RefSeq" id="WP_397080855.1">
    <property type="nucleotide sequence ID" value="NZ_JBITGY010000002.1"/>
</dbReference>
<evidence type="ECO:0000313" key="10">
    <source>
        <dbReference type="Proteomes" id="UP001612741"/>
    </source>
</evidence>
<comment type="caution">
    <text evidence="9">The sequence shown here is derived from an EMBL/GenBank/DDBJ whole genome shotgun (WGS) entry which is preliminary data.</text>
</comment>
<comment type="similarity">
    <text evidence="2">Belongs to the binding-protein-dependent transport system permease family. FecCD subfamily.</text>
</comment>
<feature type="transmembrane region" description="Helical" evidence="8">
    <location>
        <begin position="52"/>
        <end position="78"/>
    </location>
</feature>
<evidence type="ECO:0000256" key="7">
    <source>
        <dbReference type="ARBA" id="ARBA00023136"/>
    </source>
</evidence>
<evidence type="ECO:0000256" key="4">
    <source>
        <dbReference type="ARBA" id="ARBA00022475"/>
    </source>
</evidence>
<evidence type="ECO:0000256" key="8">
    <source>
        <dbReference type="SAM" id="Phobius"/>
    </source>
</evidence>
<dbReference type="InterPro" id="IPR000522">
    <property type="entry name" value="ABC_transptr_permease_BtuC"/>
</dbReference>
<dbReference type="InterPro" id="IPR037294">
    <property type="entry name" value="ABC_BtuC-like"/>
</dbReference>
<sequence>MPRLAPFVVAGLVLALASAPALNSLALGDDVATALGRRVGRVRLRGAVAVTLLTGAAVAAIGPVVFVGLVVPYLARLVARLGGGETDHRLLLPLAVALGPCLLLAADVAGRMIAPRSRCRRASSSRSSAPRSS</sequence>
<keyword evidence="3" id="KW-0813">Transport</keyword>
<dbReference type="SUPFAM" id="SSF81345">
    <property type="entry name" value="ABC transporter involved in vitamin B12 uptake, BtuC"/>
    <property type="match status" value="1"/>
</dbReference>
<dbReference type="Proteomes" id="UP001612741">
    <property type="component" value="Unassembled WGS sequence"/>
</dbReference>
<evidence type="ECO:0000256" key="1">
    <source>
        <dbReference type="ARBA" id="ARBA00004651"/>
    </source>
</evidence>
<evidence type="ECO:0000256" key="6">
    <source>
        <dbReference type="ARBA" id="ARBA00022989"/>
    </source>
</evidence>
<keyword evidence="5 8" id="KW-0812">Transmembrane</keyword>
<feature type="transmembrane region" description="Helical" evidence="8">
    <location>
        <begin position="90"/>
        <end position="114"/>
    </location>
</feature>
<dbReference type="PANTHER" id="PTHR30472">
    <property type="entry name" value="FERRIC ENTEROBACTIN TRANSPORT SYSTEM PERMEASE PROTEIN"/>
    <property type="match status" value="1"/>
</dbReference>
<accession>A0ABW7YQ05</accession>
<protein>
    <submittedName>
        <fullName evidence="9">Iron chelate uptake ABC transporter family permease subunit</fullName>
    </submittedName>
</protein>
<reference evidence="9 10" key="1">
    <citation type="submission" date="2024-10" db="EMBL/GenBank/DDBJ databases">
        <title>The Natural Products Discovery Center: Release of the First 8490 Sequenced Strains for Exploring Actinobacteria Biosynthetic Diversity.</title>
        <authorList>
            <person name="Kalkreuter E."/>
            <person name="Kautsar S.A."/>
            <person name="Yang D."/>
            <person name="Bader C.D."/>
            <person name="Teijaro C.N."/>
            <person name="Fluegel L."/>
            <person name="Davis C.M."/>
            <person name="Simpson J.R."/>
            <person name="Lauterbach L."/>
            <person name="Steele A.D."/>
            <person name="Gui C."/>
            <person name="Meng S."/>
            <person name="Li G."/>
            <person name="Viehrig K."/>
            <person name="Ye F."/>
            <person name="Su P."/>
            <person name="Kiefer A.F."/>
            <person name="Nichols A."/>
            <person name="Cepeda A.J."/>
            <person name="Yan W."/>
            <person name="Fan B."/>
            <person name="Jiang Y."/>
            <person name="Adhikari A."/>
            <person name="Zheng C.-J."/>
            <person name="Schuster L."/>
            <person name="Cowan T.M."/>
            <person name="Smanski M.J."/>
            <person name="Chevrette M.G."/>
            <person name="De Carvalho L.P.S."/>
            <person name="Shen B."/>
        </authorList>
    </citation>
    <scope>NUCLEOTIDE SEQUENCE [LARGE SCALE GENOMIC DNA]</scope>
    <source>
        <strain evidence="9 10">NPDC050545</strain>
    </source>
</reference>
<evidence type="ECO:0000256" key="2">
    <source>
        <dbReference type="ARBA" id="ARBA00007935"/>
    </source>
</evidence>
<organism evidence="9 10">
    <name type="scientific">Nonomuraea typhae</name>
    <dbReference type="NCBI Taxonomy" id="2603600"/>
    <lineage>
        <taxon>Bacteria</taxon>
        <taxon>Bacillati</taxon>
        <taxon>Actinomycetota</taxon>
        <taxon>Actinomycetes</taxon>
        <taxon>Streptosporangiales</taxon>
        <taxon>Streptosporangiaceae</taxon>
        <taxon>Nonomuraea</taxon>
    </lineage>
</organism>
<proteinExistence type="inferred from homology"/>
<name>A0ABW7YQ05_9ACTN</name>